<gene>
    <name evidence="2" type="ORF">BDD41_3843</name>
</gene>
<dbReference type="AlphaFoldDB" id="A0A369TU59"/>
<sequence length="161" mass="16901">MSSKDNGGVHYHYHFYGSQGWPAPDPAQQMAPQPQPQPQPWAGPPAFPGYRGQPGQPAPGMANPHPHPQADSLVKGLAVGAGAAWLLTSEPAQRVIMRTAVQLWATLQGGIEELKERYHDAEAEAAAEAAATPEAPAEAPAEPQAAVDPQADRSGPRPVNG</sequence>
<dbReference type="Proteomes" id="UP000256941">
    <property type="component" value="Unassembled WGS sequence"/>
</dbReference>
<proteinExistence type="predicted"/>
<evidence type="ECO:0000256" key="1">
    <source>
        <dbReference type="SAM" id="MobiDB-lite"/>
    </source>
</evidence>
<feature type="region of interest" description="Disordered" evidence="1">
    <location>
        <begin position="20"/>
        <end position="74"/>
    </location>
</feature>
<feature type="region of interest" description="Disordered" evidence="1">
    <location>
        <begin position="118"/>
        <end position="161"/>
    </location>
</feature>
<evidence type="ECO:0000313" key="3">
    <source>
        <dbReference type="Proteomes" id="UP000256941"/>
    </source>
</evidence>
<comment type="caution">
    <text evidence="2">The sequence shown here is derived from an EMBL/GenBank/DDBJ whole genome shotgun (WGS) entry which is preliminary data.</text>
</comment>
<reference evidence="2 3" key="1">
    <citation type="submission" date="2018-08" db="EMBL/GenBank/DDBJ databases">
        <title>Genomic Encyclopedia of Archaeal and Bacterial Type Strains, Phase II (KMG-II): from individual species to whole genera.</title>
        <authorList>
            <person name="Goeker M."/>
        </authorList>
    </citation>
    <scope>NUCLEOTIDE SEQUENCE [LARGE SCALE GENOMIC DNA]</scope>
    <source>
        <strain evidence="2 3">DSM 17099</strain>
    </source>
</reference>
<accession>A0A3D9XGN2</accession>
<accession>A0A369TU59</accession>
<evidence type="ECO:0000313" key="2">
    <source>
        <dbReference type="EMBL" id="REF68771.1"/>
    </source>
</evidence>
<dbReference type="RefSeq" id="WP_114537851.1">
    <property type="nucleotide sequence ID" value="NZ_CP038197.1"/>
</dbReference>
<name>A0A369TU59_PARVE</name>
<organism evidence="2 3">
    <name type="scientific">Paracoccus versutus</name>
    <name type="common">Thiobacillus versutus</name>
    <dbReference type="NCBI Taxonomy" id="34007"/>
    <lineage>
        <taxon>Bacteria</taxon>
        <taxon>Pseudomonadati</taxon>
        <taxon>Pseudomonadota</taxon>
        <taxon>Alphaproteobacteria</taxon>
        <taxon>Rhodobacterales</taxon>
        <taxon>Paracoccaceae</taxon>
        <taxon>Paracoccus</taxon>
    </lineage>
</organism>
<feature type="compositionally biased region" description="Pro residues" evidence="1">
    <location>
        <begin position="33"/>
        <end position="47"/>
    </location>
</feature>
<protein>
    <submittedName>
        <fullName evidence="2">Uncharacterized protein</fullName>
    </submittedName>
</protein>
<dbReference type="EMBL" id="QTUJ01000003">
    <property type="protein sequence ID" value="REF68771.1"/>
    <property type="molecule type" value="Genomic_DNA"/>
</dbReference>
<feature type="compositionally biased region" description="Low complexity" evidence="1">
    <location>
        <begin position="124"/>
        <end position="146"/>
    </location>
</feature>